<dbReference type="Proteomes" id="UP001279410">
    <property type="component" value="Unassembled WGS sequence"/>
</dbReference>
<dbReference type="Gene3D" id="2.20.110.10">
    <property type="entry name" value="Histone H3 K4-specific methyltransferase SET7/9 N-terminal domain"/>
    <property type="match status" value="2"/>
</dbReference>
<dbReference type="InterPro" id="IPR052849">
    <property type="entry name" value="MORN_repeat_protein"/>
</dbReference>
<keyword evidence="1" id="KW-0677">Repeat</keyword>
<dbReference type="InterPro" id="IPR003409">
    <property type="entry name" value="MORN"/>
</dbReference>
<protein>
    <submittedName>
        <fullName evidence="2">MORN repeat-containing protein 2</fullName>
    </submittedName>
</protein>
<organism evidence="2 3">
    <name type="scientific">Lates japonicus</name>
    <name type="common">Japanese lates</name>
    <dbReference type="NCBI Taxonomy" id="270547"/>
    <lineage>
        <taxon>Eukaryota</taxon>
        <taxon>Metazoa</taxon>
        <taxon>Chordata</taxon>
        <taxon>Craniata</taxon>
        <taxon>Vertebrata</taxon>
        <taxon>Euteleostomi</taxon>
        <taxon>Actinopterygii</taxon>
        <taxon>Neopterygii</taxon>
        <taxon>Teleostei</taxon>
        <taxon>Neoteleostei</taxon>
        <taxon>Acanthomorphata</taxon>
        <taxon>Carangaria</taxon>
        <taxon>Carangaria incertae sedis</taxon>
        <taxon>Centropomidae</taxon>
        <taxon>Lates</taxon>
    </lineage>
</organism>
<dbReference type="PANTHER" id="PTHR46917:SF1">
    <property type="entry name" value="MORN REPEAT-CONTAINING PROTEIN 2"/>
    <property type="match status" value="1"/>
</dbReference>
<dbReference type="PANTHER" id="PTHR46917">
    <property type="entry name" value="MORN REPEAT-CONTAINING PROTEIN 2"/>
    <property type="match status" value="1"/>
</dbReference>
<name>A0AAD3MES3_LATJO</name>
<dbReference type="EMBL" id="BRZM01003855">
    <property type="protein sequence ID" value="GLD52840.1"/>
    <property type="molecule type" value="Genomic_DNA"/>
</dbReference>
<reference evidence="2" key="1">
    <citation type="submission" date="2022-08" db="EMBL/GenBank/DDBJ databases">
        <title>Genome sequencing of akame (Lates japonicus).</title>
        <authorList>
            <person name="Hashiguchi Y."/>
            <person name="Takahashi H."/>
        </authorList>
    </citation>
    <scope>NUCLEOTIDE SEQUENCE</scope>
    <source>
        <strain evidence="2">Kochi</strain>
    </source>
</reference>
<accession>A0AAD3MES3</accession>
<dbReference type="Pfam" id="PF02493">
    <property type="entry name" value="MORN"/>
    <property type="match status" value="3"/>
</dbReference>
<dbReference type="SMART" id="SM00698">
    <property type="entry name" value="MORN"/>
    <property type="match status" value="3"/>
</dbReference>
<gene>
    <name evidence="2" type="ORF">AKAME5_002827600</name>
</gene>
<sequence length="158" mass="17242">MKLAKNSVCCRFSQPSASSGKSRMMSGEGPIKVSYVFPNGDRYEGECSKSASGAMVRSGTGKHTSANGIIYTGEWHEDMMQGRGTLQHPSGAVYEGEFKDNMYHGTGTYTFPDGSTYKGHFHKNRMEGEGAFTNTQGLVWTGEFHGKAALGLRMQHNI</sequence>
<evidence type="ECO:0000256" key="1">
    <source>
        <dbReference type="ARBA" id="ARBA00022737"/>
    </source>
</evidence>
<keyword evidence="3" id="KW-1185">Reference proteome</keyword>
<comment type="caution">
    <text evidence="2">The sequence shown here is derived from an EMBL/GenBank/DDBJ whole genome shotgun (WGS) entry which is preliminary data.</text>
</comment>
<evidence type="ECO:0000313" key="2">
    <source>
        <dbReference type="EMBL" id="GLD52840.1"/>
    </source>
</evidence>
<proteinExistence type="predicted"/>
<evidence type="ECO:0000313" key="3">
    <source>
        <dbReference type="Proteomes" id="UP001279410"/>
    </source>
</evidence>
<dbReference type="AlphaFoldDB" id="A0AAD3MES3"/>
<dbReference type="SUPFAM" id="SSF82185">
    <property type="entry name" value="Histone H3 K4-specific methyltransferase SET7/9 N-terminal domain"/>
    <property type="match status" value="1"/>
</dbReference>